<sequence length="112" mass="12476">MRVDPEAAMHAAIKFVLPHVNITACHFHVAQSCFRRIQALGLVKDYRNPESEVGKCSKPSLHSPSLLADEIEDAFTNSLMPDNPQDPYTLQFANIVLKHYIAVSRIFTANVG</sequence>
<organism evidence="1 2">
    <name type="scientific">Plakobranchus ocellatus</name>
    <dbReference type="NCBI Taxonomy" id="259542"/>
    <lineage>
        <taxon>Eukaryota</taxon>
        <taxon>Metazoa</taxon>
        <taxon>Spiralia</taxon>
        <taxon>Lophotrochozoa</taxon>
        <taxon>Mollusca</taxon>
        <taxon>Gastropoda</taxon>
        <taxon>Heterobranchia</taxon>
        <taxon>Euthyneura</taxon>
        <taxon>Panpulmonata</taxon>
        <taxon>Sacoglossa</taxon>
        <taxon>Placobranchoidea</taxon>
        <taxon>Plakobranchidae</taxon>
        <taxon>Plakobranchus</taxon>
    </lineage>
</organism>
<proteinExistence type="predicted"/>
<dbReference type="EMBL" id="BLXT01004660">
    <property type="protein sequence ID" value="GFO16364.1"/>
    <property type="molecule type" value="Genomic_DNA"/>
</dbReference>
<evidence type="ECO:0000313" key="2">
    <source>
        <dbReference type="Proteomes" id="UP000735302"/>
    </source>
</evidence>
<evidence type="ECO:0000313" key="1">
    <source>
        <dbReference type="EMBL" id="GFO16364.1"/>
    </source>
</evidence>
<keyword evidence="1" id="KW-0675">Receptor</keyword>
<reference evidence="1 2" key="1">
    <citation type="journal article" date="2021" name="Elife">
        <title>Chloroplast acquisition without the gene transfer in kleptoplastic sea slugs, Plakobranchus ocellatus.</title>
        <authorList>
            <person name="Maeda T."/>
            <person name="Takahashi S."/>
            <person name="Yoshida T."/>
            <person name="Shimamura S."/>
            <person name="Takaki Y."/>
            <person name="Nagai Y."/>
            <person name="Toyoda A."/>
            <person name="Suzuki Y."/>
            <person name="Arimoto A."/>
            <person name="Ishii H."/>
            <person name="Satoh N."/>
            <person name="Nishiyama T."/>
            <person name="Hasebe M."/>
            <person name="Maruyama T."/>
            <person name="Minagawa J."/>
            <person name="Obokata J."/>
            <person name="Shigenobu S."/>
        </authorList>
    </citation>
    <scope>NUCLEOTIDE SEQUENCE [LARGE SCALE GENOMIC DNA]</scope>
</reference>
<dbReference type="Proteomes" id="UP000735302">
    <property type="component" value="Unassembled WGS sequence"/>
</dbReference>
<name>A0AAV4BDD3_9GAST</name>
<keyword evidence="2" id="KW-1185">Reference proteome</keyword>
<protein>
    <submittedName>
        <fullName evidence="1">Nuclear hormone receptor family member nhr-59</fullName>
    </submittedName>
</protein>
<dbReference type="AlphaFoldDB" id="A0AAV4BDD3"/>
<comment type="caution">
    <text evidence="1">The sequence shown here is derived from an EMBL/GenBank/DDBJ whole genome shotgun (WGS) entry which is preliminary data.</text>
</comment>
<gene>
    <name evidence="1" type="ORF">PoB_004286900</name>
</gene>
<accession>A0AAV4BDD3</accession>
<dbReference type="PROSITE" id="PS51257">
    <property type="entry name" value="PROKAR_LIPOPROTEIN"/>
    <property type="match status" value="1"/>
</dbReference>